<accession>A0ABS5LRN3</accession>
<dbReference type="RefSeq" id="WP_211456952.1">
    <property type="nucleotide sequence ID" value="NZ_JAANES010000002.1"/>
</dbReference>
<evidence type="ECO:0000313" key="2">
    <source>
        <dbReference type="Proteomes" id="UP001647436"/>
    </source>
</evidence>
<keyword evidence="2" id="KW-1185">Reference proteome</keyword>
<evidence type="ECO:0000313" key="1">
    <source>
        <dbReference type="EMBL" id="MBS3019155.1"/>
    </source>
</evidence>
<reference evidence="1 2" key="1">
    <citation type="submission" date="2020-03" db="EMBL/GenBank/DDBJ databases">
        <title>The role of nitrogen metabolism on polyethylene biodegradation.</title>
        <authorList>
            <person name="Peixoto J."/>
            <person name="Vizzotto C.S."/>
            <person name="Ramos A."/>
            <person name="Alves G."/>
            <person name="Steindorff A."/>
            <person name="Kruger R."/>
        </authorList>
    </citation>
    <scope>NUCLEOTIDE SEQUENCE [LARGE SCALE GENOMIC DNA]</scope>
    <source>
        <strain evidence="1 2">PE63</strain>
    </source>
</reference>
<evidence type="ECO:0008006" key="3">
    <source>
        <dbReference type="Google" id="ProtNLM"/>
    </source>
</evidence>
<name>A0ABS5LRN3_9BURK</name>
<proteinExistence type="predicted"/>
<protein>
    <recommendedName>
        <fullName evidence="3">Transcriptional regulator</fullName>
    </recommendedName>
</protein>
<sequence>MTLPSVSPLHEPFSGQDDVIGHLLMRGQQQIADFDTLKEAKAALIKDLKQRADACTAASGLTEAEALEHRRKEYGLTKGQFAAVLGLDATNYGAVTFGKRRLPAAGIGRAAAIGVPLQPLLAGRKIKGAKP</sequence>
<comment type="caution">
    <text evidence="1">The sequence shown here is derived from an EMBL/GenBank/DDBJ whole genome shotgun (WGS) entry which is preliminary data.</text>
</comment>
<dbReference type="EMBL" id="JAANES010000002">
    <property type="protein sequence ID" value="MBS3019155.1"/>
    <property type="molecule type" value="Genomic_DNA"/>
</dbReference>
<dbReference type="Proteomes" id="UP001647436">
    <property type="component" value="Unassembled WGS sequence"/>
</dbReference>
<organism evidence="1 2">
    <name type="scientific">Comamonas brasiliensis</name>
    <dbReference type="NCBI Taxonomy" id="1812482"/>
    <lineage>
        <taxon>Bacteria</taxon>
        <taxon>Pseudomonadati</taxon>
        <taxon>Pseudomonadota</taxon>
        <taxon>Betaproteobacteria</taxon>
        <taxon>Burkholderiales</taxon>
        <taxon>Comamonadaceae</taxon>
        <taxon>Comamonas</taxon>
    </lineage>
</organism>
<gene>
    <name evidence="1" type="ORF">DJFAAGMI_01894</name>
</gene>